<dbReference type="AlphaFoldDB" id="A0AAV4Y7A6"/>
<accession>A0AAV4Y7A6</accession>
<proteinExistence type="predicted"/>
<gene>
    <name evidence="1" type="ORF">CEXT_671091</name>
</gene>
<dbReference type="EMBL" id="BPLR01001535">
    <property type="protein sequence ID" value="GIZ02988.1"/>
    <property type="molecule type" value="Genomic_DNA"/>
</dbReference>
<keyword evidence="2" id="KW-1185">Reference proteome</keyword>
<comment type="caution">
    <text evidence="1">The sequence shown here is derived from an EMBL/GenBank/DDBJ whole genome shotgun (WGS) entry which is preliminary data.</text>
</comment>
<name>A0AAV4Y7A6_CAEEX</name>
<protein>
    <submittedName>
        <fullName evidence="1">Uncharacterized protein</fullName>
    </submittedName>
</protein>
<reference evidence="1 2" key="1">
    <citation type="submission" date="2021-06" db="EMBL/GenBank/DDBJ databases">
        <title>Caerostris extrusa draft genome.</title>
        <authorList>
            <person name="Kono N."/>
            <person name="Arakawa K."/>
        </authorList>
    </citation>
    <scope>NUCLEOTIDE SEQUENCE [LARGE SCALE GENOMIC DNA]</scope>
</reference>
<sequence length="98" mass="11046">MPAYNGTFIMESAHFKWPYGQLASSLVFEKYADQHHKSAPALNSGDCLSDYIRNAVKGRRAKLMPHRDGLYVILSRRSPSSYEIGSLDDPQVPIGVYR</sequence>
<evidence type="ECO:0000313" key="2">
    <source>
        <dbReference type="Proteomes" id="UP001054945"/>
    </source>
</evidence>
<evidence type="ECO:0000313" key="1">
    <source>
        <dbReference type="EMBL" id="GIZ02988.1"/>
    </source>
</evidence>
<organism evidence="1 2">
    <name type="scientific">Caerostris extrusa</name>
    <name type="common">Bark spider</name>
    <name type="synonym">Caerostris bankana</name>
    <dbReference type="NCBI Taxonomy" id="172846"/>
    <lineage>
        <taxon>Eukaryota</taxon>
        <taxon>Metazoa</taxon>
        <taxon>Ecdysozoa</taxon>
        <taxon>Arthropoda</taxon>
        <taxon>Chelicerata</taxon>
        <taxon>Arachnida</taxon>
        <taxon>Araneae</taxon>
        <taxon>Araneomorphae</taxon>
        <taxon>Entelegynae</taxon>
        <taxon>Araneoidea</taxon>
        <taxon>Araneidae</taxon>
        <taxon>Caerostris</taxon>
    </lineage>
</organism>
<dbReference type="Proteomes" id="UP001054945">
    <property type="component" value="Unassembled WGS sequence"/>
</dbReference>